<comment type="function">
    <text evidence="1 7">PPIases accelerate the folding of proteins. It catalyzes the cis-trans isomerization of proline imidic peptide bonds in oligopeptides.</text>
</comment>
<dbReference type="GO" id="GO:0003755">
    <property type="term" value="F:peptidyl-prolyl cis-trans isomerase activity"/>
    <property type="evidence" value="ECO:0007669"/>
    <property type="project" value="UniProtKB-UniRule"/>
</dbReference>
<protein>
    <recommendedName>
        <fullName evidence="7">Peptidyl-prolyl cis-trans isomerase</fullName>
        <shortName evidence="7">PPIase</shortName>
        <ecNumber evidence="7">5.2.1.8</ecNumber>
    </recommendedName>
</protein>
<comment type="similarity">
    <text evidence="3 7">Belongs to the cyclophilin-type PPIase family.</text>
</comment>
<comment type="subcellular location">
    <subcellularLocation>
        <location evidence="2">Cytoplasm</location>
    </subcellularLocation>
</comment>
<dbReference type="InterPro" id="IPR044665">
    <property type="entry name" value="E_coli_cyclophilin_A-like"/>
</dbReference>
<comment type="caution">
    <text evidence="9">The sequence shown here is derived from an EMBL/GenBank/DDBJ whole genome shotgun (WGS) entry which is preliminary data.</text>
</comment>
<dbReference type="PRINTS" id="PR00153">
    <property type="entry name" value="CSAPPISMRASE"/>
</dbReference>
<gene>
    <name evidence="9" type="ORF">IT779_22290</name>
</gene>
<feature type="domain" description="PPIase cyclophilin-type" evidence="8">
    <location>
        <begin position="11"/>
        <end position="164"/>
    </location>
</feature>
<evidence type="ECO:0000259" key="8">
    <source>
        <dbReference type="PROSITE" id="PS50072"/>
    </source>
</evidence>
<evidence type="ECO:0000256" key="2">
    <source>
        <dbReference type="ARBA" id="ARBA00004496"/>
    </source>
</evidence>
<dbReference type="Gene3D" id="2.40.100.10">
    <property type="entry name" value="Cyclophilin-like"/>
    <property type="match status" value="1"/>
</dbReference>
<evidence type="ECO:0000256" key="7">
    <source>
        <dbReference type="RuleBase" id="RU363019"/>
    </source>
</evidence>
<evidence type="ECO:0000256" key="3">
    <source>
        <dbReference type="ARBA" id="ARBA00007365"/>
    </source>
</evidence>
<name>A0A931IEQ0_9NOCA</name>
<evidence type="ECO:0000256" key="4">
    <source>
        <dbReference type="ARBA" id="ARBA00022490"/>
    </source>
</evidence>
<dbReference type="Proteomes" id="UP000655751">
    <property type="component" value="Unassembled WGS sequence"/>
</dbReference>
<dbReference type="PROSITE" id="PS50072">
    <property type="entry name" value="CSA_PPIASE_2"/>
    <property type="match status" value="1"/>
</dbReference>
<comment type="catalytic activity">
    <reaction evidence="7">
        <text>[protein]-peptidylproline (omega=180) = [protein]-peptidylproline (omega=0)</text>
        <dbReference type="Rhea" id="RHEA:16237"/>
        <dbReference type="Rhea" id="RHEA-COMP:10747"/>
        <dbReference type="Rhea" id="RHEA-COMP:10748"/>
        <dbReference type="ChEBI" id="CHEBI:83833"/>
        <dbReference type="ChEBI" id="CHEBI:83834"/>
        <dbReference type="EC" id="5.2.1.8"/>
    </reaction>
</comment>
<dbReference type="PANTHER" id="PTHR43246">
    <property type="entry name" value="PEPTIDYL-PROLYL CIS-TRANS ISOMERASE CYP38, CHLOROPLASTIC"/>
    <property type="match status" value="1"/>
</dbReference>
<dbReference type="InterPro" id="IPR024936">
    <property type="entry name" value="Cyclophilin-type_PPIase"/>
</dbReference>
<dbReference type="EC" id="5.2.1.8" evidence="7"/>
<dbReference type="GO" id="GO:0005737">
    <property type="term" value="C:cytoplasm"/>
    <property type="evidence" value="ECO:0007669"/>
    <property type="project" value="UniProtKB-SubCell"/>
</dbReference>
<reference evidence="9" key="1">
    <citation type="submission" date="2020-11" db="EMBL/GenBank/DDBJ databases">
        <title>Nocardia NEAU-351.nov., a novel actinomycete isolated from the cow dung.</title>
        <authorList>
            <person name="Zhang X."/>
        </authorList>
    </citation>
    <scope>NUCLEOTIDE SEQUENCE</scope>
    <source>
        <strain evidence="9">NEAU-351</strain>
    </source>
</reference>
<dbReference type="PROSITE" id="PS00170">
    <property type="entry name" value="CSA_PPIASE_1"/>
    <property type="match status" value="1"/>
</dbReference>
<dbReference type="FunFam" id="2.40.100.10:FF:000004">
    <property type="entry name" value="Peptidyl-prolyl cis-trans isomerase"/>
    <property type="match status" value="1"/>
</dbReference>
<accession>A0A931IEQ0</accession>
<sequence>MTKVNLVTNFGPIVIELDDAKAPNSAKNFVEYVNSGHYNGTIFHRVIPDFMIQGGGFEPGMRQKGTQAPIQNEANNGLKNDKYTVAMARTNDPHSATAQFFINVSDNAFLNHSAPTPSGWGYAVFGKVTEGTEVVDKIVGVTTGSAGMHQDVPREDVVIESATVAG</sequence>
<dbReference type="EMBL" id="JADMLG010000009">
    <property type="protein sequence ID" value="MBH0779010.1"/>
    <property type="molecule type" value="Genomic_DNA"/>
</dbReference>
<organism evidence="9 10">
    <name type="scientific">Nocardia bovistercoris</name>
    <dbReference type="NCBI Taxonomy" id="2785916"/>
    <lineage>
        <taxon>Bacteria</taxon>
        <taxon>Bacillati</taxon>
        <taxon>Actinomycetota</taxon>
        <taxon>Actinomycetes</taxon>
        <taxon>Mycobacteriales</taxon>
        <taxon>Nocardiaceae</taxon>
        <taxon>Nocardia</taxon>
    </lineage>
</organism>
<dbReference type="PIRSF" id="PIRSF001467">
    <property type="entry name" value="Peptidylpro_ismrse"/>
    <property type="match status" value="1"/>
</dbReference>
<evidence type="ECO:0000313" key="9">
    <source>
        <dbReference type="EMBL" id="MBH0779010.1"/>
    </source>
</evidence>
<proteinExistence type="inferred from homology"/>
<dbReference type="RefSeq" id="WP_196151324.1">
    <property type="nucleotide sequence ID" value="NZ_JADMLG010000009.1"/>
</dbReference>
<dbReference type="InterPro" id="IPR002130">
    <property type="entry name" value="Cyclophilin-type_PPIase_dom"/>
</dbReference>
<evidence type="ECO:0000256" key="1">
    <source>
        <dbReference type="ARBA" id="ARBA00002388"/>
    </source>
</evidence>
<dbReference type="InterPro" id="IPR020892">
    <property type="entry name" value="Cyclophilin-type_PPIase_CS"/>
</dbReference>
<evidence type="ECO:0000256" key="5">
    <source>
        <dbReference type="ARBA" id="ARBA00023110"/>
    </source>
</evidence>
<evidence type="ECO:0000256" key="6">
    <source>
        <dbReference type="ARBA" id="ARBA00023235"/>
    </source>
</evidence>
<keyword evidence="5 7" id="KW-0697">Rotamase</keyword>
<keyword evidence="6 7" id="KW-0413">Isomerase</keyword>
<dbReference type="Pfam" id="PF00160">
    <property type="entry name" value="Pro_isomerase"/>
    <property type="match status" value="1"/>
</dbReference>
<keyword evidence="4" id="KW-0963">Cytoplasm</keyword>
<dbReference type="GO" id="GO:0006457">
    <property type="term" value="P:protein folding"/>
    <property type="evidence" value="ECO:0007669"/>
    <property type="project" value="InterPro"/>
</dbReference>
<keyword evidence="10" id="KW-1185">Reference proteome</keyword>
<dbReference type="SUPFAM" id="SSF50891">
    <property type="entry name" value="Cyclophilin-like"/>
    <property type="match status" value="1"/>
</dbReference>
<evidence type="ECO:0000313" key="10">
    <source>
        <dbReference type="Proteomes" id="UP000655751"/>
    </source>
</evidence>
<dbReference type="AlphaFoldDB" id="A0A931IEQ0"/>
<dbReference type="CDD" id="cd01920">
    <property type="entry name" value="cyclophilin_EcCYP_like"/>
    <property type="match status" value="1"/>
</dbReference>
<dbReference type="InterPro" id="IPR029000">
    <property type="entry name" value="Cyclophilin-like_dom_sf"/>
</dbReference>